<protein>
    <recommendedName>
        <fullName evidence="4">G5 domain-containing protein</fullName>
    </recommendedName>
</protein>
<dbReference type="Pfam" id="PF12229">
    <property type="entry name" value="PG_binding_4"/>
    <property type="match status" value="1"/>
</dbReference>
<keyword evidence="6" id="KW-1185">Reference proteome</keyword>
<sequence length="515" mass="56867">MGEDLKKDKKSKIKKLKNNKKLKIGMAISALVVVIAIGGGTAYVKSTVSKYENAIYPGMRIQGIDLSGKTKEEAVKIIDQNYKANMEKKKIVVKSGGKSYDINYKDLSLKFDYEKTVEDVLKEGKNNSTFEKFKMIKNGEAKDHEIKFTYDVKPIDEKINAIASELNKPKTEATISGYGGNFDITPEQVGSKLDTESLKAEIINKMTKSSASEKEVVVEGKMVEDKPIVTKDELAKIDTLISTYSTNYSPSNYNKSVNIELGASTVNGTLLMPGEKFSFNTIVGDTTPDKGYMSGIEIVGDKLETGYGGGICQVSSTLHNAVLKMGILPDSRLNHNLPVSYVPLGLDATISYGGVDYIFTNSTKYPIYIEGVAGGGTVTFNMYSNSSVKTSKRYEFTSEEYDTIPTTTEYKDDSTLAAGKEEEVQHGSIGHKVKAYRLTYENDVLVNTELINTDTYQPLPTIIRRGTAKAETKKEETKKDEPKKDEPKKEESKPQDSKPDDSKPEESKPNESKPN</sequence>
<dbReference type="PANTHER" id="PTHR35788:SF1">
    <property type="entry name" value="EXPORTED PROTEIN"/>
    <property type="match status" value="1"/>
</dbReference>
<feature type="transmembrane region" description="Helical" evidence="3">
    <location>
        <begin position="21"/>
        <end position="44"/>
    </location>
</feature>
<keyword evidence="3" id="KW-0472">Membrane</keyword>
<dbReference type="InterPro" id="IPR052913">
    <property type="entry name" value="Glycopeptide_resist_protein"/>
</dbReference>
<keyword evidence="3" id="KW-1133">Transmembrane helix</keyword>
<dbReference type="Pfam" id="PF07501">
    <property type="entry name" value="G5"/>
    <property type="match status" value="1"/>
</dbReference>
<evidence type="ECO:0000313" key="5">
    <source>
        <dbReference type="EMBL" id="NEU05439.1"/>
    </source>
</evidence>
<accession>A0A6M0H4B3</accession>
<gene>
    <name evidence="5" type="ORF">G3M99_11340</name>
</gene>
<proteinExistence type="predicted"/>
<dbReference type="EMBL" id="JAAGPU010000020">
    <property type="protein sequence ID" value="NEU05439.1"/>
    <property type="molecule type" value="Genomic_DNA"/>
</dbReference>
<reference evidence="5 6" key="1">
    <citation type="submission" date="2020-02" db="EMBL/GenBank/DDBJ databases">
        <title>Genome assembly of a novel Clostridium senegalense strain.</title>
        <authorList>
            <person name="Gupta T.B."/>
            <person name="Jauregui R."/>
            <person name="Maclean P."/>
            <person name="Nawarathana A."/>
            <person name="Brightwell G."/>
        </authorList>
    </citation>
    <scope>NUCLEOTIDE SEQUENCE [LARGE SCALE GENOMIC DNA]</scope>
    <source>
        <strain evidence="5 6">AGRFS4</strain>
    </source>
</reference>
<name>A0A6M0H4B3_9CLOT</name>
<organism evidence="5 6">
    <name type="scientific">Clostridium senegalense</name>
    <dbReference type="NCBI Taxonomy" id="1465809"/>
    <lineage>
        <taxon>Bacteria</taxon>
        <taxon>Bacillati</taxon>
        <taxon>Bacillota</taxon>
        <taxon>Clostridia</taxon>
        <taxon>Eubacteriales</taxon>
        <taxon>Clostridiaceae</taxon>
        <taxon>Clostridium</taxon>
    </lineage>
</organism>
<dbReference type="SMART" id="SM01208">
    <property type="entry name" value="G5"/>
    <property type="match status" value="1"/>
</dbReference>
<keyword evidence="1" id="KW-0732">Signal</keyword>
<feature type="domain" description="G5" evidence="4">
    <location>
        <begin position="390"/>
        <end position="469"/>
    </location>
</feature>
<dbReference type="PROSITE" id="PS51109">
    <property type="entry name" value="G5"/>
    <property type="match status" value="1"/>
</dbReference>
<evidence type="ECO:0000256" key="3">
    <source>
        <dbReference type="SAM" id="Phobius"/>
    </source>
</evidence>
<dbReference type="InterPro" id="IPR007391">
    <property type="entry name" value="Vancomycin_resist_VanW"/>
</dbReference>
<feature type="region of interest" description="Disordered" evidence="2">
    <location>
        <begin position="462"/>
        <end position="515"/>
    </location>
</feature>
<feature type="compositionally biased region" description="Basic and acidic residues" evidence="2">
    <location>
        <begin position="468"/>
        <end position="515"/>
    </location>
</feature>
<evidence type="ECO:0000256" key="1">
    <source>
        <dbReference type="ARBA" id="ARBA00022729"/>
    </source>
</evidence>
<evidence type="ECO:0000313" key="6">
    <source>
        <dbReference type="Proteomes" id="UP000481872"/>
    </source>
</evidence>
<dbReference type="Gene3D" id="2.20.230.10">
    <property type="entry name" value="Resuscitation-promoting factor rpfb"/>
    <property type="match status" value="1"/>
</dbReference>
<keyword evidence="3" id="KW-0812">Transmembrane</keyword>
<dbReference type="InterPro" id="IPR022029">
    <property type="entry name" value="YoaR-like_PG-bd"/>
</dbReference>
<dbReference type="RefSeq" id="WP_061995738.1">
    <property type="nucleotide sequence ID" value="NZ_JAAGPU010000020.1"/>
</dbReference>
<dbReference type="Proteomes" id="UP000481872">
    <property type="component" value="Unassembled WGS sequence"/>
</dbReference>
<dbReference type="Pfam" id="PF04294">
    <property type="entry name" value="VanW"/>
    <property type="match status" value="1"/>
</dbReference>
<dbReference type="PANTHER" id="PTHR35788">
    <property type="entry name" value="EXPORTED PROTEIN-RELATED"/>
    <property type="match status" value="1"/>
</dbReference>
<dbReference type="AlphaFoldDB" id="A0A6M0H4B3"/>
<evidence type="ECO:0000259" key="4">
    <source>
        <dbReference type="PROSITE" id="PS51109"/>
    </source>
</evidence>
<dbReference type="InterPro" id="IPR011098">
    <property type="entry name" value="G5_dom"/>
</dbReference>
<evidence type="ECO:0000256" key="2">
    <source>
        <dbReference type="SAM" id="MobiDB-lite"/>
    </source>
</evidence>
<comment type="caution">
    <text evidence="5">The sequence shown here is derived from an EMBL/GenBank/DDBJ whole genome shotgun (WGS) entry which is preliminary data.</text>
</comment>